<protein>
    <submittedName>
        <fullName evidence="1">Uncharacterized protein</fullName>
    </submittedName>
</protein>
<dbReference type="EnsemblMetazoa" id="AATE002387-RA">
    <property type="protein sequence ID" value="AATE002387-PA.1"/>
    <property type="gene ID" value="AATE002387"/>
</dbReference>
<accession>A0A182IND5</accession>
<organism evidence="1">
    <name type="scientific">Anopheles atroparvus</name>
    <name type="common">European mosquito</name>
    <dbReference type="NCBI Taxonomy" id="41427"/>
    <lineage>
        <taxon>Eukaryota</taxon>
        <taxon>Metazoa</taxon>
        <taxon>Ecdysozoa</taxon>
        <taxon>Arthropoda</taxon>
        <taxon>Hexapoda</taxon>
        <taxon>Insecta</taxon>
        <taxon>Pterygota</taxon>
        <taxon>Neoptera</taxon>
        <taxon>Endopterygota</taxon>
        <taxon>Diptera</taxon>
        <taxon>Nematocera</taxon>
        <taxon>Culicoidea</taxon>
        <taxon>Culicidae</taxon>
        <taxon>Anophelinae</taxon>
        <taxon>Anopheles</taxon>
    </lineage>
</organism>
<reference evidence="1" key="1">
    <citation type="submission" date="2022-08" db="UniProtKB">
        <authorList>
            <consortium name="EnsemblMetazoa"/>
        </authorList>
    </citation>
    <scope>IDENTIFICATION</scope>
    <source>
        <strain evidence="1">EBRO</strain>
    </source>
</reference>
<dbReference type="VEuPathDB" id="VectorBase:AATE002387"/>
<name>A0A182IND5_ANOAO</name>
<proteinExistence type="predicted"/>
<dbReference type="AlphaFoldDB" id="A0A182IND5"/>
<evidence type="ECO:0000313" key="1">
    <source>
        <dbReference type="EnsemblMetazoa" id="AATE002387-PA.1"/>
    </source>
</evidence>
<sequence>MPWARELGRELVAPIARKSDSLRYFLWISWHTTPVRFVIATVVAGGARPWPGAVPVATVDPTTSVCLGRVAPRASVRHRLASVRWEDAWQPELEDTQLFRCPNLPIDGPGVQIVGGPGWQCSVHPVRHGIPAIFALLLLMLLMLLLLLVLLGRAHFAQFHTMQDEGEAWGKVEEKETNGMQLGEKLTLPIQIRSPVRPVPGLQAKTH</sequence>